<feature type="active site" description="Proton acceptor" evidence="8">
    <location>
        <position position="553"/>
    </location>
</feature>
<feature type="active site" description="Proton donor" evidence="8">
    <location>
        <position position="510"/>
    </location>
</feature>
<feature type="binding site" evidence="9">
    <location>
        <position position="93"/>
    </location>
    <ligand>
        <name>FAD</name>
        <dbReference type="ChEBI" id="CHEBI:57692"/>
    </ligand>
</feature>
<comment type="caution">
    <text evidence="14">The sequence shown here is derived from an EMBL/GenBank/DDBJ whole genome shotgun (WGS) entry which is preliminary data.</text>
</comment>
<evidence type="ECO:0000256" key="11">
    <source>
        <dbReference type="SAM" id="SignalP"/>
    </source>
</evidence>
<evidence type="ECO:0000256" key="5">
    <source>
        <dbReference type="ARBA" id="ARBA00022827"/>
    </source>
</evidence>
<evidence type="ECO:0000256" key="3">
    <source>
        <dbReference type="ARBA" id="ARBA00022630"/>
    </source>
</evidence>
<evidence type="ECO:0000256" key="7">
    <source>
        <dbReference type="ARBA" id="ARBA00023180"/>
    </source>
</evidence>
<dbReference type="Gene3D" id="4.10.450.10">
    <property type="entry name" value="Glucose Oxidase, domain 2"/>
    <property type="match status" value="1"/>
</dbReference>
<dbReference type="InterPro" id="IPR027424">
    <property type="entry name" value="Glucose_Oxidase_domain_2"/>
</dbReference>
<dbReference type="InterPro" id="IPR000172">
    <property type="entry name" value="GMC_OxRdtase_N"/>
</dbReference>
<dbReference type="AlphaFoldDB" id="A0A369JEV3"/>
<dbReference type="InterPro" id="IPR012132">
    <property type="entry name" value="GMC_OxRdtase"/>
</dbReference>
<dbReference type="InterPro" id="IPR007867">
    <property type="entry name" value="GMC_OxRtase_C"/>
</dbReference>
<keyword evidence="5 9" id="KW-0274">FAD</keyword>
<keyword evidence="6" id="KW-0560">Oxidoreductase</keyword>
<keyword evidence="3 10" id="KW-0285">Flavoprotein</keyword>
<name>A0A369JEV3_HYPMA</name>
<comment type="cofactor">
    <cofactor evidence="1 9">
        <name>FAD</name>
        <dbReference type="ChEBI" id="CHEBI:57692"/>
    </cofactor>
</comment>
<evidence type="ECO:0000256" key="6">
    <source>
        <dbReference type="ARBA" id="ARBA00023002"/>
    </source>
</evidence>
<dbReference type="PROSITE" id="PS00624">
    <property type="entry name" value="GMC_OXRED_2"/>
    <property type="match status" value="1"/>
</dbReference>
<dbReference type="EMBL" id="LUEZ02000058">
    <property type="protein sequence ID" value="RDB20671.1"/>
    <property type="molecule type" value="Genomic_DNA"/>
</dbReference>
<keyword evidence="15" id="KW-1185">Reference proteome</keyword>
<evidence type="ECO:0000313" key="14">
    <source>
        <dbReference type="EMBL" id="RDB20671.1"/>
    </source>
</evidence>
<evidence type="ECO:0000313" key="15">
    <source>
        <dbReference type="Proteomes" id="UP000076154"/>
    </source>
</evidence>
<keyword evidence="7" id="KW-0325">Glycoprotein</keyword>
<feature type="chain" id="PRO_5016744024" evidence="11">
    <location>
        <begin position="16"/>
        <end position="573"/>
    </location>
</feature>
<evidence type="ECO:0000259" key="12">
    <source>
        <dbReference type="PROSITE" id="PS00623"/>
    </source>
</evidence>
<keyword evidence="4 11" id="KW-0732">Signal</keyword>
<dbReference type="PROSITE" id="PS00623">
    <property type="entry name" value="GMC_OXRED_1"/>
    <property type="match status" value="1"/>
</dbReference>
<sequence length="573" mass="61497">MILLLSIILSPLVSAINPTIYDYVIAGGGAVGLSLAVRLSEDPSKTVVVLEAGETGFGKLNRGNFGTANDWRFVTVPQKDAGGRVQDQVQGRVLGGGSAINSGIYIRGNKAEYDALETLGAKGWNWKSMFAAVKKSEHFFPPSAAEIKALGLTFNPAYHGHSGPVALSMQALNVSNFYRDFAIPTLHNLGHEMNLDPNGGTHNGGSWEFLTALPDTNTRSYAVSGYYLPVANRTNLHVLPNSHVSRIIWSPTSTKDDLEASGVEYLALNTTAGSPARQFINAHNIILSGSALNTPKILELSGVGDPTILKRVGVALVINLPGVGSNLCNQPVTIASYLLKNGTVDAGNTIRAAILDMQPLSGFLSPSDLKRSREMLSVKPQGLSTPQFEVMKNLMAAGVPQMEFTWNIAADGNNITTLTFDRLILLKPLSRGSVHINSTNPLDPPVIDPKYLSAPHDKFIFSKAIECTRRIAATEPLKSIIEGPIVPDSTVQTEDDFIHYVNSQSQSEHHFIGTSAMTLRSLGGVVDPSLRVYGTSNVRVADLSIIANLPGIHTVSLAYMVAERAAEIIKNDL</sequence>
<reference evidence="14" key="1">
    <citation type="submission" date="2018-04" db="EMBL/GenBank/DDBJ databases">
        <title>Whole genome sequencing of Hypsizygus marmoreus.</title>
        <authorList>
            <person name="Choi I.-G."/>
            <person name="Min B."/>
            <person name="Kim J.-G."/>
            <person name="Kim S."/>
            <person name="Oh Y.-L."/>
            <person name="Kong W.-S."/>
            <person name="Park H."/>
            <person name="Jeong J."/>
            <person name="Song E.-S."/>
        </authorList>
    </citation>
    <scope>NUCLEOTIDE SEQUENCE [LARGE SCALE GENOMIC DNA]</scope>
    <source>
        <strain evidence="14">51987-8</strain>
    </source>
</reference>
<evidence type="ECO:0000256" key="4">
    <source>
        <dbReference type="ARBA" id="ARBA00022729"/>
    </source>
</evidence>
<dbReference type="STRING" id="39966.A0A369JEV3"/>
<gene>
    <name evidence="14" type="primary">alkJ_1</name>
    <name evidence="14" type="ORF">Hypma_012264</name>
</gene>
<evidence type="ECO:0000256" key="8">
    <source>
        <dbReference type="PIRSR" id="PIRSR000137-1"/>
    </source>
</evidence>
<dbReference type="Pfam" id="PF00732">
    <property type="entry name" value="GMC_oxred_N"/>
    <property type="match status" value="1"/>
</dbReference>
<dbReference type="Proteomes" id="UP000076154">
    <property type="component" value="Unassembled WGS sequence"/>
</dbReference>
<dbReference type="SUPFAM" id="SSF51905">
    <property type="entry name" value="FAD/NAD(P)-binding domain"/>
    <property type="match status" value="1"/>
</dbReference>
<evidence type="ECO:0000256" key="10">
    <source>
        <dbReference type="RuleBase" id="RU003968"/>
    </source>
</evidence>
<protein>
    <submittedName>
        <fullName evidence="14">Alcohol dehydrogenase [acceptor]</fullName>
    </submittedName>
</protein>
<dbReference type="Gene3D" id="3.50.50.60">
    <property type="entry name" value="FAD/NAD(P)-binding domain"/>
    <property type="match status" value="1"/>
</dbReference>
<dbReference type="PANTHER" id="PTHR11552:SF201">
    <property type="entry name" value="GLUCOSE-METHANOL-CHOLINE OXIDOREDUCTASE N-TERMINAL DOMAIN-CONTAINING PROTEIN"/>
    <property type="match status" value="1"/>
</dbReference>
<feature type="domain" description="Glucose-methanol-choline oxidoreductase N-terminal" evidence="12">
    <location>
        <begin position="91"/>
        <end position="114"/>
    </location>
</feature>
<evidence type="ECO:0000256" key="2">
    <source>
        <dbReference type="ARBA" id="ARBA00010790"/>
    </source>
</evidence>
<dbReference type="InParanoid" id="A0A369JEV3"/>
<comment type="similarity">
    <text evidence="2 10">Belongs to the GMC oxidoreductase family.</text>
</comment>
<dbReference type="Pfam" id="PF05199">
    <property type="entry name" value="GMC_oxred_C"/>
    <property type="match status" value="1"/>
</dbReference>
<dbReference type="PANTHER" id="PTHR11552">
    <property type="entry name" value="GLUCOSE-METHANOL-CHOLINE GMC OXIDOREDUCTASE"/>
    <property type="match status" value="1"/>
</dbReference>
<dbReference type="InterPro" id="IPR036188">
    <property type="entry name" value="FAD/NAD-bd_sf"/>
</dbReference>
<evidence type="ECO:0000256" key="1">
    <source>
        <dbReference type="ARBA" id="ARBA00001974"/>
    </source>
</evidence>
<dbReference type="PIRSF" id="PIRSF000137">
    <property type="entry name" value="Alcohol_oxidase"/>
    <property type="match status" value="1"/>
</dbReference>
<feature type="signal peptide" evidence="11">
    <location>
        <begin position="1"/>
        <end position="15"/>
    </location>
</feature>
<feature type="domain" description="Glucose-methanol-choline oxidoreductase N-terminal" evidence="13">
    <location>
        <begin position="290"/>
        <end position="304"/>
    </location>
</feature>
<accession>A0A369JEV3</accession>
<evidence type="ECO:0000256" key="9">
    <source>
        <dbReference type="PIRSR" id="PIRSR000137-2"/>
    </source>
</evidence>
<dbReference type="OrthoDB" id="269227at2759"/>
<dbReference type="Gene3D" id="3.30.560.10">
    <property type="entry name" value="Glucose Oxidase, domain 3"/>
    <property type="match status" value="1"/>
</dbReference>
<proteinExistence type="inferred from homology"/>
<organism evidence="14 15">
    <name type="scientific">Hypsizygus marmoreus</name>
    <name type="common">White beech mushroom</name>
    <name type="synonym">Agaricus marmoreus</name>
    <dbReference type="NCBI Taxonomy" id="39966"/>
    <lineage>
        <taxon>Eukaryota</taxon>
        <taxon>Fungi</taxon>
        <taxon>Dikarya</taxon>
        <taxon>Basidiomycota</taxon>
        <taxon>Agaricomycotina</taxon>
        <taxon>Agaricomycetes</taxon>
        <taxon>Agaricomycetidae</taxon>
        <taxon>Agaricales</taxon>
        <taxon>Tricholomatineae</taxon>
        <taxon>Lyophyllaceae</taxon>
        <taxon>Hypsizygus</taxon>
    </lineage>
</organism>
<dbReference type="SUPFAM" id="SSF54373">
    <property type="entry name" value="FAD-linked reductases, C-terminal domain"/>
    <property type="match status" value="1"/>
</dbReference>
<evidence type="ECO:0000259" key="13">
    <source>
        <dbReference type="PROSITE" id="PS00624"/>
    </source>
</evidence>
<dbReference type="GO" id="GO:0016614">
    <property type="term" value="F:oxidoreductase activity, acting on CH-OH group of donors"/>
    <property type="evidence" value="ECO:0007669"/>
    <property type="project" value="InterPro"/>
</dbReference>
<feature type="binding site" evidence="9">
    <location>
        <position position="244"/>
    </location>
    <ligand>
        <name>FAD</name>
        <dbReference type="ChEBI" id="CHEBI:57692"/>
    </ligand>
</feature>
<dbReference type="GO" id="GO:0050660">
    <property type="term" value="F:flavin adenine dinucleotide binding"/>
    <property type="evidence" value="ECO:0007669"/>
    <property type="project" value="InterPro"/>
</dbReference>